<protein>
    <submittedName>
        <fullName evidence="2">Uncharacterized protein</fullName>
    </submittedName>
</protein>
<feature type="compositionally biased region" description="Polar residues" evidence="1">
    <location>
        <begin position="46"/>
        <end position="60"/>
    </location>
</feature>
<organism evidence="2 3">
    <name type="scientific">Zopfia rhizophila CBS 207.26</name>
    <dbReference type="NCBI Taxonomy" id="1314779"/>
    <lineage>
        <taxon>Eukaryota</taxon>
        <taxon>Fungi</taxon>
        <taxon>Dikarya</taxon>
        <taxon>Ascomycota</taxon>
        <taxon>Pezizomycotina</taxon>
        <taxon>Dothideomycetes</taxon>
        <taxon>Dothideomycetes incertae sedis</taxon>
        <taxon>Zopfiaceae</taxon>
        <taxon>Zopfia</taxon>
    </lineage>
</organism>
<evidence type="ECO:0000313" key="2">
    <source>
        <dbReference type="EMBL" id="KAF2185617.1"/>
    </source>
</evidence>
<proteinExistence type="predicted"/>
<dbReference type="EMBL" id="ML994633">
    <property type="protein sequence ID" value="KAF2185617.1"/>
    <property type="molecule type" value="Genomic_DNA"/>
</dbReference>
<feature type="region of interest" description="Disordered" evidence="1">
    <location>
        <begin position="1"/>
        <end position="31"/>
    </location>
</feature>
<accession>A0A6A6E0Z6</accession>
<reference evidence="2" key="1">
    <citation type="journal article" date="2020" name="Stud. Mycol.">
        <title>101 Dothideomycetes genomes: a test case for predicting lifestyles and emergence of pathogens.</title>
        <authorList>
            <person name="Haridas S."/>
            <person name="Albert R."/>
            <person name="Binder M."/>
            <person name="Bloem J."/>
            <person name="Labutti K."/>
            <person name="Salamov A."/>
            <person name="Andreopoulos B."/>
            <person name="Baker S."/>
            <person name="Barry K."/>
            <person name="Bills G."/>
            <person name="Bluhm B."/>
            <person name="Cannon C."/>
            <person name="Castanera R."/>
            <person name="Culley D."/>
            <person name="Daum C."/>
            <person name="Ezra D."/>
            <person name="Gonzalez J."/>
            <person name="Henrissat B."/>
            <person name="Kuo A."/>
            <person name="Liang C."/>
            <person name="Lipzen A."/>
            <person name="Lutzoni F."/>
            <person name="Magnuson J."/>
            <person name="Mondo S."/>
            <person name="Nolan M."/>
            <person name="Ohm R."/>
            <person name="Pangilinan J."/>
            <person name="Park H.-J."/>
            <person name="Ramirez L."/>
            <person name="Alfaro M."/>
            <person name="Sun H."/>
            <person name="Tritt A."/>
            <person name="Yoshinaga Y."/>
            <person name="Zwiers L.-H."/>
            <person name="Turgeon B."/>
            <person name="Goodwin S."/>
            <person name="Spatafora J."/>
            <person name="Crous P."/>
            <person name="Grigoriev I."/>
        </authorList>
    </citation>
    <scope>NUCLEOTIDE SEQUENCE</scope>
    <source>
        <strain evidence="2">CBS 207.26</strain>
    </source>
</reference>
<keyword evidence="3" id="KW-1185">Reference proteome</keyword>
<feature type="region of interest" description="Disordered" evidence="1">
    <location>
        <begin position="46"/>
        <end position="69"/>
    </location>
</feature>
<gene>
    <name evidence="2" type="ORF">K469DRAFT_707849</name>
</gene>
<dbReference type="Proteomes" id="UP000800200">
    <property type="component" value="Unassembled WGS sequence"/>
</dbReference>
<sequence length="69" mass="7648">MAQRGHNSSHHHQQGDGAICQSLQQLDRRRGATRSVPTLLVMATEKQNSFPLLQPTSDNKPQTKADDLV</sequence>
<evidence type="ECO:0000256" key="1">
    <source>
        <dbReference type="SAM" id="MobiDB-lite"/>
    </source>
</evidence>
<name>A0A6A6E0Z6_9PEZI</name>
<dbReference type="AlphaFoldDB" id="A0A6A6E0Z6"/>
<evidence type="ECO:0000313" key="3">
    <source>
        <dbReference type="Proteomes" id="UP000800200"/>
    </source>
</evidence>